<sequence length="283" mass="31373">MSLVELLYVLFSNKRFTIGFAIILFELMLAAIGPYIYPVNPFNTDNPPTIPPSEEYPLGTDRFGRDIFAQVVHGIRNSLYVGVLTGIFTISIGLVIGVIAGIKGGLIDEVLMSLTNIILIIPGTLLAILIVTYIGYENAGLELVAGVLSITAWPGFARAVRAQFMSLREREFIYLSKMTGMSTIRIAFQDLLPHIATYTMIMFVNYMNVGINGEVGLSILGLTPMNIMTLGKMLYFAAITQAFIFRQWWVFITPGLFLIALTTSLLLIATGIDEVFNPRLRRM</sequence>
<evidence type="ECO:0000256" key="2">
    <source>
        <dbReference type="ARBA" id="ARBA00022692"/>
    </source>
</evidence>
<dbReference type="KEGG" id="tag:Tagg_1115"/>
<dbReference type="Pfam" id="PF12911">
    <property type="entry name" value="OppC_N"/>
    <property type="match status" value="1"/>
</dbReference>
<organism evidence="7 8">
    <name type="scientific">Thermosphaera aggregans (strain DSM 11486 / M11TL)</name>
    <dbReference type="NCBI Taxonomy" id="633148"/>
    <lineage>
        <taxon>Archaea</taxon>
        <taxon>Thermoproteota</taxon>
        <taxon>Thermoprotei</taxon>
        <taxon>Desulfurococcales</taxon>
        <taxon>Desulfurococcaceae</taxon>
        <taxon>Thermosphaera</taxon>
    </lineage>
</organism>
<feature type="transmembrane region" description="Helical" evidence="5">
    <location>
        <begin position="79"/>
        <end position="102"/>
    </location>
</feature>
<accession>D5U2N4</accession>
<dbReference type="CDD" id="cd06261">
    <property type="entry name" value="TM_PBP2"/>
    <property type="match status" value="1"/>
</dbReference>
<dbReference type="GO" id="GO:0005886">
    <property type="term" value="C:plasma membrane"/>
    <property type="evidence" value="ECO:0007669"/>
    <property type="project" value="UniProtKB-SubCell"/>
</dbReference>
<dbReference type="eggNOG" id="arCOG00748">
    <property type="taxonomic scope" value="Archaea"/>
</dbReference>
<proteinExistence type="inferred from homology"/>
<dbReference type="PANTHER" id="PTHR42729">
    <property type="entry name" value="OLIGO/DIPEPTIDE TRANSPORT, PERMEASE PROTEIN (DPPC-2)"/>
    <property type="match status" value="1"/>
</dbReference>
<dbReference type="HOGENOM" id="CLU_028518_8_0_2"/>
<evidence type="ECO:0000259" key="6">
    <source>
        <dbReference type="PROSITE" id="PS50928"/>
    </source>
</evidence>
<name>D5U2N4_THEAM</name>
<dbReference type="InterPro" id="IPR000515">
    <property type="entry name" value="MetI-like"/>
</dbReference>
<dbReference type="Proteomes" id="UP000002376">
    <property type="component" value="Chromosome"/>
</dbReference>
<comment type="similarity">
    <text evidence="5">Belongs to the binding-protein-dependent transport system permease family.</text>
</comment>
<keyword evidence="3 5" id="KW-1133">Transmembrane helix</keyword>
<dbReference type="PROSITE" id="PS50928">
    <property type="entry name" value="ABC_TM1"/>
    <property type="match status" value="1"/>
</dbReference>
<dbReference type="EMBL" id="CP001939">
    <property type="protein sequence ID" value="ADG91384.1"/>
    <property type="molecule type" value="Genomic_DNA"/>
</dbReference>
<reference key="3">
    <citation type="submission" date="2010-02" db="EMBL/GenBank/DDBJ databases">
        <title>Complete genome sequence of Thermosphaera aggregans type strain (M11TL).</title>
        <authorList>
            <consortium name="US DOE Joint Genome Institute (JGI-PGF)"/>
            <person name="Spring S."/>
            <person name="Lapidus A."/>
            <person name="Munk C."/>
            <person name="Schroeder M."/>
            <person name="Glavina Del Rio T."/>
            <person name="Tice H."/>
            <person name="Copeland A."/>
            <person name="Cheng J.-F."/>
            <person name="Lucas S."/>
            <person name="Chen F."/>
            <person name="Nolan M."/>
            <person name="Bruce D."/>
            <person name="Goodwin L."/>
            <person name="Pitluck S."/>
            <person name="Ivanova N."/>
            <person name="Mavromatis K."/>
            <person name="Ovchinnikova G."/>
            <person name="Pati A."/>
            <person name="Chen A."/>
            <person name="Palaniappan K."/>
            <person name="Land M."/>
            <person name="Hauser L."/>
            <person name="Chang Y.-J."/>
            <person name="Jeffries C.C."/>
            <person name="Brettin T."/>
            <person name="Detter J.C."/>
            <person name="Tapia R."/>
            <person name="Han C."/>
            <person name="Chain P."/>
            <person name="Heimerl T."/>
            <person name="Weik F."/>
            <person name="Goker M."/>
            <person name="Rachel R."/>
            <person name="Bristow J."/>
            <person name="Eisen J.A."/>
            <person name="Markowitz V."/>
            <person name="Hugenholtz P."/>
            <person name="Kyrpides N.C."/>
            <person name="Klenk H.-P."/>
        </authorList>
    </citation>
    <scope>NUCLEOTIDE SEQUENCE</scope>
    <source>
        <strain>DSM 11486</strain>
    </source>
</reference>
<dbReference type="InterPro" id="IPR025966">
    <property type="entry name" value="OppC_N"/>
</dbReference>
<feature type="transmembrane region" description="Helical" evidence="5">
    <location>
        <begin position="114"/>
        <end position="134"/>
    </location>
</feature>
<dbReference type="STRING" id="633148.Tagg_1115"/>
<dbReference type="OrthoDB" id="312811at2157"/>
<dbReference type="GeneID" id="9166147"/>
<dbReference type="Pfam" id="PF00528">
    <property type="entry name" value="BPD_transp_1"/>
    <property type="match status" value="1"/>
</dbReference>
<dbReference type="GO" id="GO:0055085">
    <property type="term" value="P:transmembrane transport"/>
    <property type="evidence" value="ECO:0007669"/>
    <property type="project" value="InterPro"/>
</dbReference>
<evidence type="ECO:0000256" key="5">
    <source>
        <dbReference type="RuleBase" id="RU363032"/>
    </source>
</evidence>
<evidence type="ECO:0000256" key="4">
    <source>
        <dbReference type="ARBA" id="ARBA00023136"/>
    </source>
</evidence>
<evidence type="ECO:0000256" key="1">
    <source>
        <dbReference type="ARBA" id="ARBA00004141"/>
    </source>
</evidence>
<feature type="transmembrane region" description="Helical" evidence="5">
    <location>
        <begin position="140"/>
        <end position="160"/>
    </location>
</feature>
<comment type="subcellular location">
    <subcellularLocation>
        <location evidence="5">Cell membrane</location>
        <topology evidence="5">Multi-pass membrane protein</topology>
    </subcellularLocation>
    <subcellularLocation>
        <location evidence="1">Membrane</location>
        <topology evidence="1">Multi-pass membrane protein</topology>
    </subcellularLocation>
</comment>
<dbReference type="Gene3D" id="1.10.3720.10">
    <property type="entry name" value="MetI-like"/>
    <property type="match status" value="1"/>
</dbReference>
<gene>
    <name evidence="7" type="ordered locus">Tagg_1115</name>
</gene>
<dbReference type="SUPFAM" id="SSF161098">
    <property type="entry name" value="MetI-like"/>
    <property type="match status" value="1"/>
</dbReference>
<reference evidence="7 8" key="1">
    <citation type="journal article" date="2010" name="Stand. Genomic Sci.">
        <title>Complete genome sequence of Thermosphaera aggregans type strain (M11TL).</title>
        <authorList>
            <person name="Spring S."/>
            <person name="Rachel R."/>
            <person name="Lapidus A."/>
            <person name="Davenport K."/>
            <person name="Tice H."/>
            <person name="Copeland A."/>
            <person name="Cheng J.F."/>
            <person name="Lucas S."/>
            <person name="Chen F."/>
            <person name="Nolan M."/>
            <person name="Bruce D."/>
            <person name="Goodwin L."/>
            <person name="Pitluck S."/>
            <person name="Ivanova N."/>
            <person name="Mavromatis K."/>
            <person name="Ovchinnikova G."/>
            <person name="Pati A."/>
            <person name="Chen A."/>
            <person name="Palaniappan K."/>
            <person name="Land M."/>
            <person name="Hauser L."/>
            <person name="Chang Y.J."/>
            <person name="Jeffries C.C."/>
            <person name="Brettin T."/>
            <person name="Detter J.C."/>
            <person name="Tapia R."/>
            <person name="Han C."/>
            <person name="Heimerl T."/>
            <person name="Weikl F."/>
            <person name="Brambilla E."/>
            <person name="Goker M."/>
            <person name="Bristow J."/>
            <person name="Eisen J.A."/>
            <person name="Markowitz V."/>
            <person name="Hugenholtz P."/>
            <person name="Kyrpides N.C."/>
            <person name="Klenk H.P."/>
        </authorList>
    </citation>
    <scope>NUCLEOTIDE SEQUENCE [LARGE SCALE GENOMIC DNA]</scope>
    <source>
        <strain evidence="8">DSM 11486 / M11TL</strain>
    </source>
</reference>
<evidence type="ECO:0000256" key="3">
    <source>
        <dbReference type="ARBA" id="ARBA00022989"/>
    </source>
</evidence>
<keyword evidence="8" id="KW-1185">Reference proteome</keyword>
<evidence type="ECO:0000313" key="7">
    <source>
        <dbReference type="EMBL" id="ADG91384.1"/>
    </source>
</evidence>
<feature type="domain" description="ABC transmembrane type-1" evidence="6">
    <location>
        <begin position="75"/>
        <end position="269"/>
    </location>
</feature>
<dbReference type="RefSeq" id="WP_013129977.1">
    <property type="nucleotide sequence ID" value="NC_014160.1"/>
</dbReference>
<keyword evidence="2 5" id="KW-0812">Transmembrane</keyword>
<feature type="transmembrane region" description="Helical" evidence="5">
    <location>
        <begin position="257"/>
        <end position="276"/>
    </location>
</feature>
<evidence type="ECO:0000313" key="8">
    <source>
        <dbReference type="Proteomes" id="UP000002376"/>
    </source>
</evidence>
<dbReference type="AlphaFoldDB" id="D5U2N4"/>
<feature type="transmembrane region" description="Helical" evidence="5">
    <location>
        <begin position="16"/>
        <end position="37"/>
    </location>
</feature>
<reference evidence="8" key="2">
    <citation type="journal article" date="2010" name="Stand. Genomic Sci.">
        <title>Complete genome sequence of Thermosphaera aggregans type strain (M11TLT).</title>
        <authorList>
            <person name="Spring S."/>
            <person name="Rachel R."/>
            <person name="Lapidus A."/>
            <person name="Davenport K."/>
            <person name="Tice H."/>
            <person name="Copeland A."/>
            <person name="Cheng J.-F."/>
            <person name="Lucas S."/>
            <person name="Chen F."/>
            <person name="Nolan M."/>
            <person name="Bruce D."/>
            <person name="Goodwin L."/>
            <person name="Pitluck S."/>
            <person name="Ivanova N."/>
            <person name="Mavromatis K."/>
            <person name="Ovchinnikova G."/>
            <person name="Pati A."/>
            <person name="Chen A."/>
            <person name="Palaniappan K."/>
            <person name="Land M."/>
            <person name="Hauser L."/>
            <person name="Chang Y.-J."/>
            <person name="Jeffries C.C."/>
            <person name="Brettin T."/>
            <person name="Detter J.C."/>
            <person name="Tapia R."/>
            <person name="Han C."/>
            <person name="Heimerl T."/>
            <person name="Weikl F."/>
            <person name="Brambilla E."/>
            <person name="Goker M."/>
            <person name="Bristow J."/>
            <person name="Eisen J.A."/>
            <person name="Markowitz V."/>
            <person name="Hugenholtz P."/>
            <person name="Kyrpides N.C."/>
            <person name="Klenk H.-P."/>
        </authorList>
    </citation>
    <scope>NUCLEOTIDE SEQUENCE [LARGE SCALE GENOMIC DNA]</scope>
    <source>
        <strain evidence="8">DSM 11486 / M11TL</strain>
    </source>
</reference>
<keyword evidence="5" id="KW-0813">Transport</keyword>
<keyword evidence="4 5" id="KW-0472">Membrane</keyword>
<protein>
    <submittedName>
        <fullName evidence="7">Binding-protein-dependent transport systems inner membrane component</fullName>
    </submittedName>
</protein>
<dbReference type="InterPro" id="IPR035906">
    <property type="entry name" value="MetI-like_sf"/>
</dbReference>
<dbReference type="PANTHER" id="PTHR42729:SF1">
    <property type="entry name" value="OLIGO_DIPEPTIDE TRANSPORT, PERMEASE PROTEIN (DPPC-2)"/>
    <property type="match status" value="1"/>
</dbReference>